<evidence type="ECO:0000313" key="2">
    <source>
        <dbReference type="EMBL" id="KAG8070932.1"/>
    </source>
</evidence>
<reference evidence="2" key="2">
    <citation type="submission" date="2021-02" db="EMBL/GenBank/DDBJ databases">
        <authorList>
            <person name="Kimball J.A."/>
            <person name="Haas M.W."/>
            <person name="Macchietto M."/>
            <person name="Kono T."/>
            <person name="Duquette J."/>
            <person name="Shao M."/>
        </authorList>
    </citation>
    <scope>NUCLEOTIDE SEQUENCE</scope>
    <source>
        <tissue evidence="2">Fresh leaf tissue</tissue>
    </source>
</reference>
<feature type="region of interest" description="Disordered" evidence="1">
    <location>
        <begin position="1"/>
        <end position="81"/>
    </location>
</feature>
<protein>
    <submittedName>
        <fullName evidence="2">Uncharacterized protein</fullName>
    </submittedName>
</protein>
<evidence type="ECO:0000256" key="1">
    <source>
        <dbReference type="SAM" id="MobiDB-lite"/>
    </source>
</evidence>
<evidence type="ECO:0000313" key="3">
    <source>
        <dbReference type="Proteomes" id="UP000729402"/>
    </source>
</evidence>
<comment type="caution">
    <text evidence="2">The sequence shown here is derived from an EMBL/GenBank/DDBJ whole genome shotgun (WGS) entry which is preliminary data.</text>
</comment>
<dbReference type="EMBL" id="JAAALK010000283">
    <property type="protein sequence ID" value="KAG8070932.1"/>
    <property type="molecule type" value="Genomic_DNA"/>
</dbReference>
<organism evidence="2 3">
    <name type="scientific">Zizania palustris</name>
    <name type="common">Northern wild rice</name>
    <dbReference type="NCBI Taxonomy" id="103762"/>
    <lineage>
        <taxon>Eukaryota</taxon>
        <taxon>Viridiplantae</taxon>
        <taxon>Streptophyta</taxon>
        <taxon>Embryophyta</taxon>
        <taxon>Tracheophyta</taxon>
        <taxon>Spermatophyta</taxon>
        <taxon>Magnoliopsida</taxon>
        <taxon>Liliopsida</taxon>
        <taxon>Poales</taxon>
        <taxon>Poaceae</taxon>
        <taxon>BOP clade</taxon>
        <taxon>Oryzoideae</taxon>
        <taxon>Oryzeae</taxon>
        <taxon>Zizaniinae</taxon>
        <taxon>Zizania</taxon>
    </lineage>
</organism>
<dbReference type="AlphaFoldDB" id="A0A8J5SK83"/>
<feature type="compositionally biased region" description="Basic and acidic residues" evidence="1">
    <location>
        <begin position="13"/>
        <end position="36"/>
    </location>
</feature>
<accession>A0A8J5SK83</accession>
<gene>
    <name evidence="2" type="ORF">GUJ93_ZPchr0006g44027</name>
</gene>
<keyword evidence="3" id="KW-1185">Reference proteome</keyword>
<reference evidence="2" key="1">
    <citation type="journal article" date="2021" name="bioRxiv">
        <title>Whole Genome Assembly and Annotation of Northern Wild Rice, Zizania palustris L., Supports a Whole Genome Duplication in the Zizania Genus.</title>
        <authorList>
            <person name="Haas M."/>
            <person name="Kono T."/>
            <person name="Macchietto M."/>
            <person name="Millas R."/>
            <person name="McGilp L."/>
            <person name="Shao M."/>
            <person name="Duquette J."/>
            <person name="Hirsch C.N."/>
            <person name="Kimball J."/>
        </authorList>
    </citation>
    <scope>NUCLEOTIDE SEQUENCE</scope>
    <source>
        <tissue evidence="2">Fresh leaf tissue</tissue>
    </source>
</reference>
<dbReference type="Proteomes" id="UP000729402">
    <property type="component" value="Unassembled WGS sequence"/>
</dbReference>
<sequence length="81" mass="9590">MEEGERRRRRRHDATPRVKPPHEEERLSRYSKLEVRNRRRRLPNPSPEQQGASPPRALDAGEKARRSRRMNGIKEVILDGL</sequence>
<proteinExistence type="predicted"/>
<name>A0A8J5SK83_ZIZPA</name>